<feature type="compositionally biased region" description="Polar residues" evidence="1">
    <location>
        <begin position="98"/>
        <end position="123"/>
    </location>
</feature>
<keyword evidence="3" id="KW-1185">Reference proteome</keyword>
<gene>
    <name evidence="2" type="ORF">AOQ84DRAFT_373990</name>
</gene>
<proteinExistence type="predicted"/>
<reference evidence="2 3" key="1">
    <citation type="journal article" date="2016" name="Nat. Commun.">
        <title>Ectomycorrhizal ecology is imprinted in the genome of the dominant symbiotic fungus Cenococcum geophilum.</title>
        <authorList>
            <consortium name="DOE Joint Genome Institute"/>
            <person name="Peter M."/>
            <person name="Kohler A."/>
            <person name="Ohm R.A."/>
            <person name="Kuo A."/>
            <person name="Krutzmann J."/>
            <person name="Morin E."/>
            <person name="Arend M."/>
            <person name="Barry K.W."/>
            <person name="Binder M."/>
            <person name="Choi C."/>
            <person name="Clum A."/>
            <person name="Copeland A."/>
            <person name="Grisel N."/>
            <person name="Haridas S."/>
            <person name="Kipfer T."/>
            <person name="LaButti K."/>
            <person name="Lindquist E."/>
            <person name="Lipzen A."/>
            <person name="Maire R."/>
            <person name="Meier B."/>
            <person name="Mihaltcheva S."/>
            <person name="Molinier V."/>
            <person name="Murat C."/>
            <person name="Poggeler S."/>
            <person name="Quandt C.A."/>
            <person name="Sperisen C."/>
            <person name="Tritt A."/>
            <person name="Tisserant E."/>
            <person name="Crous P.W."/>
            <person name="Henrissat B."/>
            <person name="Nehls U."/>
            <person name="Egli S."/>
            <person name="Spatafora J.W."/>
            <person name="Grigoriev I.V."/>
            <person name="Martin F.M."/>
        </authorList>
    </citation>
    <scope>NUCLEOTIDE SEQUENCE [LARGE SCALE GENOMIC DNA]</scope>
    <source>
        <strain evidence="2 3">CBS 207.34</strain>
    </source>
</reference>
<dbReference type="PANTHER" id="PTHR38166">
    <property type="entry name" value="C2H2-TYPE DOMAIN-CONTAINING PROTEIN-RELATED"/>
    <property type="match status" value="1"/>
</dbReference>
<dbReference type="AlphaFoldDB" id="A0A8E2JVV9"/>
<dbReference type="OrthoDB" id="4738706at2759"/>
<evidence type="ECO:0008006" key="4">
    <source>
        <dbReference type="Google" id="ProtNLM"/>
    </source>
</evidence>
<dbReference type="PANTHER" id="PTHR38166:SF1">
    <property type="entry name" value="C2H2-TYPE DOMAIN-CONTAINING PROTEIN"/>
    <property type="match status" value="1"/>
</dbReference>
<sequence>MSGYSSFPFITKPMDASETPLSLCVTDEDCDTSLSRLKADNDHSAYASTLMGMDLSRSMALSTSDAIQLAANQAMSSISFTDNLDAGIVSCTGRADETSFTPRSGARQTGRSSNRRTAGSNGKRNIRHESSGSLGNNDDGDSRKRPRPDPSTPYGTETSSLRLACHYFKNNPQQHNEHGSCSGPGWLTVSRIKEHLYRRHTLYLCERCWTNFESNDLLHQHLDRTKENPCPEREKQLVDGLDGEKIEKLKSRSDLKGRSEPQRWNDVYRILFPDAKTIPSPYYTYEIPTNDHESRPIGSVLVQFDNYCRRELPRAVMRHFELIACEFYSQTIVEDLKPLLESVAKNSYNEVTSSFQRTQQPLTATAAVVQSGTSDATNTALEYLSTMSEVQPELPFLFPLISSDDVQSEPVQQEYVEEITQFNLPDLNISLGHQQNSNSLENYQGMESIDYNDVLYESLGLPEMPLLHPEDLSIEQGPNLAYTPIDVYMPEDDSPSSYAIHDQGRMEARNCNPALQDYATSYYLGDAVPYIPDDFVASEFEKLDYNTASGMDGETWS</sequence>
<name>A0A8E2JVV9_9PEZI</name>
<evidence type="ECO:0000313" key="3">
    <source>
        <dbReference type="Proteomes" id="UP000250140"/>
    </source>
</evidence>
<accession>A0A8E2JVV9</accession>
<feature type="region of interest" description="Disordered" evidence="1">
    <location>
        <begin position="95"/>
        <end position="158"/>
    </location>
</feature>
<dbReference type="EMBL" id="KV749044">
    <property type="protein sequence ID" value="OCL11433.1"/>
    <property type="molecule type" value="Genomic_DNA"/>
</dbReference>
<organism evidence="2 3">
    <name type="scientific">Glonium stellatum</name>
    <dbReference type="NCBI Taxonomy" id="574774"/>
    <lineage>
        <taxon>Eukaryota</taxon>
        <taxon>Fungi</taxon>
        <taxon>Dikarya</taxon>
        <taxon>Ascomycota</taxon>
        <taxon>Pezizomycotina</taxon>
        <taxon>Dothideomycetes</taxon>
        <taxon>Pleosporomycetidae</taxon>
        <taxon>Gloniales</taxon>
        <taxon>Gloniaceae</taxon>
        <taxon>Glonium</taxon>
    </lineage>
</organism>
<protein>
    <recommendedName>
        <fullName evidence="4">C2H2-type domain-containing protein</fullName>
    </recommendedName>
</protein>
<dbReference type="Proteomes" id="UP000250140">
    <property type="component" value="Unassembled WGS sequence"/>
</dbReference>
<evidence type="ECO:0000256" key="1">
    <source>
        <dbReference type="SAM" id="MobiDB-lite"/>
    </source>
</evidence>
<evidence type="ECO:0000313" key="2">
    <source>
        <dbReference type="EMBL" id="OCL11433.1"/>
    </source>
</evidence>